<evidence type="ECO:0000313" key="2">
    <source>
        <dbReference type="Proteomes" id="UP001196980"/>
    </source>
</evidence>
<evidence type="ECO:0000313" key="1">
    <source>
        <dbReference type="EMBL" id="MBV6342815.1"/>
    </source>
</evidence>
<dbReference type="EMBL" id="JABXWD010000350">
    <property type="protein sequence ID" value="MBV6342815.1"/>
    <property type="molecule type" value="Genomic_DNA"/>
</dbReference>
<feature type="non-terminal residue" evidence="1">
    <location>
        <position position="1"/>
    </location>
</feature>
<accession>A0ABS6S1U8</accession>
<reference evidence="1 2" key="1">
    <citation type="journal article" date="2020" name="J Geophys Res Biogeosci">
        <title>Magnetotaxis as an Adaptation to Enable Bacterial Shuttling of Microbial Sulfur and Sulfur Cycling Across Aquatic Oxic#Anoxic Interfaces.</title>
        <authorList>
            <person name="Li J."/>
            <person name="Liu P."/>
            <person name="Wang J."/>
            <person name="Roberts A.P."/>
            <person name="Pan Y."/>
        </authorList>
    </citation>
    <scope>NUCLEOTIDE SEQUENCE [LARGE SCALE GENOMIC DNA]</scope>
    <source>
        <strain evidence="1 2">MYR-1_YQ</strain>
    </source>
</reference>
<dbReference type="Proteomes" id="UP001196980">
    <property type="component" value="Unassembled WGS sequence"/>
</dbReference>
<dbReference type="RefSeq" id="WP_218253428.1">
    <property type="nucleotide sequence ID" value="NZ_JABXWD010000350.1"/>
</dbReference>
<keyword evidence="2" id="KW-1185">Reference proteome</keyword>
<organism evidence="1 2">
    <name type="scientific">Candidatus Magnetobacterium casense</name>
    <dbReference type="NCBI Taxonomy" id="1455061"/>
    <lineage>
        <taxon>Bacteria</taxon>
        <taxon>Pseudomonadati</taxon>
        <taxon>Nitrospirota</taxon>
        <taxon>Thermodesulfovibrionia</taxon>
        <taxon>Thermodesulfovibrionales</taxon>
        <taxon>Candidatus Magnetobacteriaceae</taxon>
        <taxon>Candidatus Magnetobacterium</taxon>
    </lineage>
</organism>
<protein>
    <recommendedName>
        <fullName evidence="3">Metallophosphoesterase</fullName>
    </recommendedName>
</protein>
<evidence type="ECO:0008006" key="3">
    <source>
        <dbReference type="Google" id="ProtNLM"/>
    </source>
</evidence>
<comment type="caution">
    <text evidence="1">The sequence shown here is derived from an EMBL/GenBank/DDBJ whole genome shotgun (WGS) entry which is preliminary data.</text>
</comment>
<sequence>RAGTDKDFQYVFTGHWHHHAMLDSSIIMCPSMIGANQFSRFKLHRKSSPEQLLAFFTEKHGLVSQWPIKLG</sequence>
<gene>
    <name evidence="1" type="ORF">HWQ67_14610</name>
</gene>
<proteinExistence type="predicted"/>
<name>A0ABS6S1U8_9BACT</name>